<gene>
    <name evidence="4" type="ORF">J2X31_002141</name>
</gene>
<dbReference type="PANTHER" id="PTHR24123:SF33">
    <property type="entry name" value="PROTEIN HOS4"/>
    <property type="match status" value="1"/>
</dbReference>
<proteinExistence type="predicted"/>
<evidence type="ECO:0000313" key="4">
    <source>
        <dbReference type="EMBL" id="MDR6968126.1"/>
    </source>
</evidence>
<evidence type="ECO:0000256" key="1">
    <source>
        <dbReference type="ARBA" id="ARBA00022737"/>
    </source>
</evidence>
<dbReference type="Gene3D" id="1.25.40.20">
    <property type="entry name" value="Ankyrin repeat-containing domain"/>
    <property type="match status" value="3"/>
</dbReference>
<keyword evidence="5" id="KW-1185">Reference proteome</keyword>
<dbReference type="Proteomes" id="UP001255185">
    <property type="component" value="Unassembled WGS sequence"/>
</dbReference>
<feature type="repeat" description="ANK" evidence="3">
    <location>
        <begin position="325"/>
        <end position="357"/>
    </location>
</feature>
<dbReference type="Pfam" id="PF12796">
    <property type="entry name" value="Ank_2"/>
    <property type="match status" value="2"/>
</dbReference>
<protein>
    <submittedName>
        <fullName evidence="4">Ankyrin repeat protein</fullName>
    </submittedName>
</protein>
<dbReference type="InterPro" id="IPR002110">
    <property type="entry name" value="Ankyrin_rpt"/>
</dbReference>
<sequence>MKQLFIVAVTMLSFSVHSQENTLLDRSFWKKNPNIQAVEAEIKKGNNPSELNSNAFDPVVLAINEQASNEVIKFLLDQKGNDVNKLTHDGRTYIFWAAFRGNVEILDQLLRSGAKTNILDDKGSSALNFAASSGQENTKVYDLLIANGIDPKKDSDNKGANALLLVAPHDKDFKLINYFVDKGLDIKSTDKDGNTAFNYASRTGNIATLKALIGKGVKYNDNAMLMASQGGRGTANTLEVYQYLESLKLKPTVIGKNGENALHYIVRKEKQKAIIEYFLSKGVDINKEDNEGNTPFLNAAGSNHEINVVEMLSSKVKDINHKNKKGVTALAFAIKSNTPEVVRLLQEKGADSKVVDNNGDNLIVYLMDSYNPRKREDFELKTKILREQGLDFAAPQKNGTTVYHLALAKNDLELIKISEEFKADVNHKSKDGITPLQQAALTAKDDAILKYLLSIGAKKDTTTEFGETAYDLASENEMLTKNKVSIDFLK</sequence>
<feature type="repeat" description="ANK" evidence="3">
    <location>
        <begin position="122"/>
        <end position="156"/>
    </location>
</feature>
<feature type="repeat" description="ANK" evidence="3">
    <location>
        <begin position="431"/>
        <end position="464"/>
    </location>
</feature>
<name>A0ABU1TQE7_9FLAO</name>
<keyword evidence="1" id="KW-0677">Repeat</keyword>
<dbReference type="SUPFAM" id="SSF48403">
    <property type="entry name" value="Ankyrin repeat"/>
    <property type="match status" value="2"/>
</dbReference>
<feature type="repeat" description="ANK" evidence="3">
    <location>
        <begin position="89"/>
        <end position="121"/>
    </location>
</feature>
<dbReference type="SMART" id="SM00248">
    <property type="entry name" value="ANK"/>
    <property type="match status" value="10"/>
</dbReference>
<evidence type="ECO:0000313" key="5">
    <source>
        <dbReference type="Proteomes" id="UP001255185"/>
    </source>
</evidence>
<accession>A0ABU1TQE7</accession>
<dbReference type="PROSITE" id="PS50088">
    <property type="entry name" value="ANK_REPEAT"/>
    <property type="match status" value="7"/>
</dbReference>
<dbReference type="InterPro" id="IPR051165">
    <property type="entry name" value="Multifunctional_ANK_Repeat"/>
</dbReference>
<dbReference type="PANTHER" id="PTHR24123">
    <property type="entry name" value="ANKYRIN REPEAT-CONTAINING"/>
    <property type="match status" value="1"/>
</dbReference>
<dbReference type="InterPro" id="IPR036770">
    <property type="entry name" value="Ankyrin_rpt-contain_sf"/>
</dbReference>
<dbReference type="EMBL" id="JAVDVI010000008">
    <property type="protein sequence ID" value="MDR6968126.1"/>
    <property type="molecule type" value="Genomic_DNA"/>
</dbReference>
<feature type="repeat" description="ANK" evidence="3">
    <location>
        <begin position="398"/>
        <end position="430"/>
    </location>
</feature>
<organism evidence="4 5">
    <name type="scientific">Flavobacterium arsenatis</name>
    <dbReference type="NCBI Taxonomy" id="1484332"/>
    <lineage>
        <taxon>Bacteria</taxon>
        <taxon>Pseudomonadati</taxon>
        <taxon>Bacteroidota</taxon>
        <taxon>Flavobacteriia</taxon>
        <taxon>Flavobacteriales</taxon>
        <taxon>Flavobacteriaceae</taxon>
        <taxon>Flavobacterium</taxon>
    </lineage>
</organism>
<evidence type="ECO:0000256" key="2">
    <source>
        <dbReference type="ARBA" id="ARBA00023043"/>
    </source>
</evidence>
<reference evidence="4 5" key="1">
    <citation type="submission" date="2023-07" db="EMBL/GenBank/DDBJ databases">
        <title>Sorghum-associated microbial communities from plants grown in Nebraska, USA.</title>
        <authorList>
            <person name="Schachtman D."/>
        </authorList>
    </citation>
    <scope>NUCLEOTIDE SEQUENCE [LARGE SCALE GENOMIC DNA]</scope>
    <source>
        <strain evidence="4 5">3773</strain>
    </source>
</reference>
<feature type="repeat" description="ANK" evidence="3">
    <location>
        <begin position="192"/>
        <end position="224"/>
    </location>
</feature>
<dbReference type="PROSITE" id="PS50297">
    <property type="entry name" value="ANK_REP_REGION"/>
    <property type="match status" value="4"/>
</dbReference>
<dbReference type="Pfam" id="PF13637">
    <property type="entry name" value="Ank_4"/>
    <property type="match status" value="1"/>
</dbReference>
<feature type="repeat" description="ANK" evidence="3">
    <location>
        <begin position="257"/>
        <end position="290"/>
    </location>
</feature>
<evidence type="ECO:0000256" key="3">
    <source>
        <dbReference type="PROSITE-ProRule" id="PRU00023"/>
    </source>
</evidence>
<dbReference type="RefSeq" id="WP_310026575.1">
    <property type="nucleotide sequence ID" value="NZ_JAVDVI010000008.1"/>
</dbReference>
<comment type="caution">
    <text evidence="4">The sequence shown here is derived from an EMBL/GenBank/DDBJ whole genome shotgun (WGS) entry which is preliminary data.</text>
</comment>
<keyword evidence="2 3" id="KW-0040">ANK repeat</keyword>